<dbReference type="GO" id="GO:0016787">
    <property type="term" value="F:hydrolase activity"/>
    <property type="evidence" value="ECO:0007669"/>
    <property type="project" value="UniProtKB-KW"/>
</dbReference>
<evidence type="ECO:0000256" key="10">
    <source>
        <dbReference type="ARBA" id="ARBA00044969"/>
    </source>
</evidence>
<dbReference type="InterPro" id="IPR016136">
    <property type="entry name" value="DNA_helicase_N/primase_C"/>
</dbReference>
<evidence type="ECO:0000313" key="14">
    <source>
        <dbReference type="Proteomes" id="UP000549134"/>
    </source>
</evidence>
<keyword evidence="2" id="KW-0639">Primosome</keyword>
<dbReference type="GO" id="GO:1990077">
    <property type="term" value="C:primosome complex"/>
    <property type="evidence" value="ECO:0007669"/>
    <property type="project" value="UniProtKB-KW"/>
</dbReference>
<evidence type="ECO:0000256" key="5">
    <source>
        <dbReference type="ARBA" id="ARBA00022801"/>
    </source>
</evidence>
<dbReference type="AlphaFoldDB" id="A0A7Y8AR57"/>
<dbReference type="Gene3D" id="3.40.50.300">
    <property type="entry name" value="P-loop containing nucleotide triphosphate hydrolases"/>
    <property type="match status" value="1"/>
</dbReference>
<evidence type="ECO:0000256" key="6">
    <source>
        <dbReference type="ARBA" id="ARBA00022806"/>
    </source>
</evidence>
<evidence type="ECO:0000256" key="8">
    <source>
        <dbReference type="ARBA" id="ARBA00023125"/>
    </source>
</evidence>
<dbReference type="InterPro" id="IPR003593">
    <property type="entry name" value="AAA+_ATPase"/>
</dbReference>
<keyword evidence="7" id="KW-0067">ATP-binding</keyword>
<dbReference type="GO" id="GO:0003677">
    <property type="term" value="F:DNA binding"/>
    <property type="evidence" value="ECO:0007669"/>
    <property type="project" value="UniProtKB-KW"/>
</dbReference>
<protein>
    <recommendedName>
        <fullName evidence="10">DNA 5'-3' helicase</fullName>
        <ecNumber evidence="10">5.6.2.3</ecNumber>
    </recommendedName>
</protein>
<dbReference type="PROSITE" id="PS51199">
    <property type="entry name" value="SF4_HELICASE"/>
    <property type="match status" value="1"/>
</dbReference>
<dbReference type="RefSeq" id="WP_177007973.1">
    <property type="nucleotide sequence ID" value="NZ_JACAQH010000023.1"/>
</dbReference>
<evidence type="ECO:0000256" key="4">
    <source>
        <dbReference type="ARBA" id="ARBA00022741"/>
    </source>
</evidence>
<sequence length="457" mass="49556">MSDYRELYSDEAEHALLGSLMLDGELFDSITAAVTAADFHDPENAALFQVMTELHATGEPVDPVTLHNFKPVLPSGGTTIAYAAELAKNTPSTANWKAYARTVTERAVLRRLVDAADAVRDSASENRPVAEIIASAQQAMADLRDLDTGEPDYKRMDEVVARNIDIIDAKYNGSVQSGLSTGLVDLDKLVRGLRKKTVTIVAGLPGSGKTTLGLQIAQHIACSGLGVGMVFSLEMPEEELANRALASLGSVDLQVLDNGQLQDEDWPRLTSAVSKIMDKPLYVCDKSGLTVARIRSICRQVKRKHGLDVVVIDYIGLIGSDGKAFNRTAELGKISTGIVNIAKELEVPVILLAQLNRDSTKRPGKKPIASDLRDSGQIEADAHCIILVHRDMDSEEGQNGATELLMPKCRHAPVGSCIVQQQGKFARFVNFAGREPTQEEVEIGRPFADQYKGRKGR</sequence>
<dbReference type="GO" id="GO:0005829">
    <property type="term" value="C:cytosol"/>
    <property type="evidence" value="ECO:0007669"/>
    <property type="project" value="TreeGrafter"/>
</dbReference>
<gene>
    <name evidence="13" type="ORF">HX787_20325</name>
</gene>
<evidence type="ECO:0000256" key="3">
    <source>
        <dbReference type="ARBA" id="ARBA00022705"/>
    </source>
</evidence>
<keyword evidence="9" id="KW-0413">Isomerase</keyword>
<dbReference type="SUPFAM" id="SSF48024">
    <property type="entry name" value="N-terminal domain of DnaB helicase"/>
    <property type="match status" value="1"/>
</dbReference>
<dbReference type="InterPro" id="IPR007693">
    <property type="entry name" value="DNA_helicase_DnaB-like_N"/>
</dbReference>
<dbReference type="EC" id="5.6.2.3" evidence="10"/>
<proteinExistence type="inferred from homology"/>
<dbReference type="GO" id="GO:0006269">
    <property type="term" value="P:DNA replication, synthesis of primer"/>
    <property type="evidence" value="ECO:0007669"/>
    <property type="project" value="UniProtKB-KW"/>
</dbReference>
<dbReference type="GO" id="GO:0005524">
    <property type="term" value="F:ATP binding"/>
    <property type="evidence" value="ECO:0007669"/>
    <property type="project" value="UniProtKB-KW"/>
</dbReference>
<comment type="similarity">
    <text evidence="1">Belongs to the helicase family. DnaB subfamily.</text>
</comment>
<comment type="catalytic activity">
    <reaction evidence="11">
        <text>ATP + H2O = ADP + phosphate + H(+)</text>
        <dbReference type="Rhea" id="RHEA:13065"/>
        <dbReference type="ChEBI" id="CHEBI:15377"/>
        <dbReference type="ChEBI" id="CHEBI:15378"/>
        <dbReference type="ChEBI" id="CHEBI:30616"/>
        <dbReference type="ChEBI" id="CHEBI:43474"/>
        <dbReference type="ChEBI" id="CHEBI:456216"/>
        <dbReference type="EC" id="5.6.2.3"/>
    </reaction>
</comment>
<keyword evidence="5" id="KW-0378">Hydrolase</keyword>
<dbReference type="PANTHER" id="PTHR30153">
    <property type="entry name" value="REPLICATIVE DNA HELICASE DNAB"/>
    <property type="match status" value="1"/>
</dbReference>
<name>A0A7Y8AR57_PSETO</name>
<evidence type="ECO:0000256" key="2">
    <source>
        <dbReference type="ARBA" id="ARBA00022515"/>
    </source>
</evidence>
<comment type="caution">
    <text evidence="13">The sequence shown here is derived from an EMBL/GenBank/DDBJ whole genome shotgun (WGS) entry which is preliminary data.</text>
</comment>
<reference evidence="13 14" key="1">
    <citation type="submission" date="2020-04" db="EMBL/GenBank/DDBJ databases">
        <title>Molecular characterization of pseudomonads from Agaricus bisporus reveal novel blotch 2 pathogens in Western Europe.</title>
        <authorList>
            <person name="Taparia T."/>
            <person name="Krijger M."/>
            <person name="Haynes E."/>
            <person name="Elpinstone J.G."/>
            <person name="Noble R."/>
            <person name="Van Der Wolf J."/>
        </authorList>
    </citation>
    <scope>NUCLEOTIDE SEQUENCE [LARGE SCALE GENOMIC DNA]</scope>
    <source>
        <strain evidence="13 14">IPO3746</strain>
    </source>
</reference>
<organism evidence="13 14">
    <name type="scientific">Pseudomonas tolaasii</name>
    <dbReference type="NCBI Taxonomy" id="29442"/>
    <lineage>
        <taxon>Bacteria</taxon>
        <taxon>Pseudomonadati</taxon>
        <taxon>Pseudomonadota</taxon>
        <taxon>Gammaproteobacteria</taxon>
        <taxon>Pseudomonadales</taxon>
        <taxon>Pseudomonadaceae</taxon>
        <taxon>Pseudomonas</taxon>
    </lineage>
</organism>
<keyword evidence="6 13" id="KW-0347">Helicase</keyword>
<accession>A0A7Y8AR57</accession>
<dbReference type="Proteomes" id="UP000549134">
    <property type="component" value="Unassembled WGS sequence"/>
</dbReference>
<evidence type="ECO:0000313" key="13">
    <source>
        <dbReference type="EMBL" id="NWD38214.1"/>
    </source>
</evidence>
<keyword evidence="4" id="KW-0547">Nucleotide-binding</keyword>
<dbReference type="InterPro" id="IPR007694">
    <property type="entry name" value="DNA_helicase_DnaB-like_C"/>
</dbReference>
<dbReference type="InterPro" id="IPR036185">
    <property type="entry name" value="DNA_heli_DnaB-like_N_sf"/>
</dbReference>
<keyword evidence="8" id="KW-0238">DNA-binding</keyword>
<dbReference type="InterPro" id="IPR027417">
    <property type="entry name" value="P-loop_NTPase"/>
</dbReference>
<dbReference type="SUPFAM" id="SSF52540">
    <property type="entry name" value="P-loop containing nucleoside triphosphate hydrolases"/>
    <property type="match status" value="1"/>
</dbReference>
<dbReference type="Gene3D" id="1.10.860.10">
    <property type="entry name" value="DNAb Helicase, Chain A"/>
    <property type="match status" value="1"/>
</dbReference>
<keyword evidence="3" id="KW-0235">DNA replication</keyword>
<dbReference type="Pfam" id="PF03796">
    <property type="entry name" value="DnaB_C"/>
    <property type="match status" value="1"/>
</dbReference>
<dbReference type="EMBL" id="JACAQK010000015">
    <property type="protein sequence ID" value="NWD38214.1"/>
    <property type="molecule type" value="Genomic_DNA"/>
</dbReference>
<dbReference type="PANTHER" id="PTHR30153:SF2">
    <property type="entry name" value="REPLICATIVE DNA HELICASE"/>
    <property type="match status" value="1"/>
</dbReference>
<evidence type="ECO:0000256" key="1">
    <source>
        <dbReference type="ARBA" id="ARBA00008428"/>
    </source>
</evidence>
<dbReference type="Pfam" id="PF00772">
    <property type="entry name" value="DnaB"/>
    <property type="match status" value="1"/>
</dbReference>
<feature type="domain" description="SF4 helicase" evidence="12">
    <location>
        <begin position="172"/>
        <end position="435"/>
    </location>
</feature>
<dbReference type="SMART" id="SM00382">
    <property type="entry name" value="AAA"/>
    <property type="match status" value="1"/>
</dbReference>
<evidence type="ECO:0000256" key="7">
    <source>
        <dbReference type="ARBA" id="ARBA00022840"/>
    </source>
</evidence>
<evidence type="ECO:0000256" key="11">
    <source>
        <dbReference type="ARBA" id="ARBA00048954"/>
    </source>
</evidence>
<dbReference type="GO" id="GO:0043139">
    <property type="term" value="F:5'-3' DNA helicase activity"/>
    <property type="evidence" value="ECO:0007669"/>
    <property type="project" value="UniProtKB-EC"/>
</dbReference>
<evidence type="ECO:0000256" key="9">
    <source>
        <dbReference type="ARBA" id="ARBA00023235"/>
    </source>
</evidence>
<dbReference type="CDD" id="cd00984">
    <property type="entry name" value="DnaB_C"/>
    <property type="match status" value="1"/>
</dbReference>
<evidence type="ECO:0000259" key="12">
    <source>
        <dbReference type="PROSITE" id="PS51199"/>
    </source>
</evidence>